<evidence type="ECO:0000259" key="2">
    <source>
        <dbReference type="SMART" id="SM00903"/>
    </source>
</evidence>
<gene>
    <name evidence="3" type="ORF">EB796_012695</name>
</gene>
<dbReference type="EMBL" id="VXIV02001869">
    <property type="protein sequence ID" value="KAF6029006.1"/>
    <property type="molecule type" value="Genomic_DNA"/>
</dbReference>
<dbReference type="SMART" id="SM00903">
    <property type="entry name" value="Flavin_Reduct"/>
    <property type="match status" value="1"/>
</dbReference>
<sequence length="321" mass="36039">MRLMLRSPLVRSCVTYKDLAVTYRRISGLKKVMRVLPQPVVVVTSSMTEPALGTVRKGVTCSSFTSLTLEPPTVLISIYSQNIINKVIENSQLFAVNLLSDKQLKEGMHFAKALSSSLSEDQFSEIKYTSGYEGLPVLEGAAGKLQCHVSSVDTVGDHKVWHGTVIEADVATDATINPMLYYQRSFRSIGDEIFMQAFENASVPFADWTHEAHLRMAWNYITKHGKDMATPLIKTGIQKFNEKNKHKITYGYSETVTMFYIHIISKAISHLPVGHTFEDFIISNKELTESAYLSTYYSEHVLNDPISKLTFIKPDKISLPS</sequence>
<name>A0A7J7JUC1_BUGNE</name>
<accession>A0A7J7JUC1</accession>
<dbReference type="Gene3D" id="2.30.110.10">
    <property type="entry name" value="Electron Transport, Fmn-binding Protein, Chain A"/>
    <property type="match status" value="1"/>
</dbReference>
<dbReference type="InterPro" id="IPR002563">
    <property type="entry name" value="Flavin_Rdtase-like_dom"/>
</dbReference>
<dbReference type="InterPro" id="IPR050268">
    <property type="entry name" value="NADH-dep_flavin_reductase"/>
</dbReference>
<comment type="caution">
    <text evidence="3">The sequence shown here is derived from an EMBL/GenBank/DDBJ whole genome shotgun (WGS) entry which is preliminary data.</text>
</comment>
<dbReference type="SUPFAM" id="SSF50475">
    <property type="entry name" value="FMN-binding split barrel"/>
    <property type="match status" value="1"/>
</dbReference>
<dbReference type="PANTHER" id="PTHR30466:SF1">
    <property type="entry name" value="FMN REDUCTASE (NADH) RUTF"/>
    <property type="match status" value="1"/>
</dbReference>
<protein>
    <recommendedName>
        <fullName evidence="2">Flavin reductase like domain-containing protein</fullName>
    </recommendedName>
</protein>
<dbReference type="PANTHER" id="PTHR30466">
    <property type="entry name" value="FLAVIN REDUCTASE"/>
    <property type="match status" value="1"/>
</dbReference>
<reference evidence="3" key="1">
    <citation type="submission" date="2020-06" db="EMBL/GenBank/DDBJ databases">
        <title>Draft genome of Bugula neritina, a colonial animal packing powerful symbionts and potential medicines.</title>
        <authorList>
            <person name="Rayko M."/>
        </authorList>
    </citation>
    <scope>NUCLEOTIDE SEQUENCE [LARGE SCALE GENOMIC DNA]</scope>
    <source>
        <strain evidence="3">Kwan_BN1</strain>
    </source>
</reference>
<dbReference type="InterPro" id="IPR012349">
    <property type="entry name" value="Split_barrel_FMN-bd"/>
</dbReference>
<dbReference type="Pfam" id="PF01613">
    <property type="entry name" value="Flavin_Reduct"/>
    <property type="match status" value="1"/>
</dbReference>
<proteinExistence type="predicted"/>
<evidence type="ECO:0000313" key="3">
    <source>
        <dbReference type="EMBL" id="KAF6029006.1"/>
    </source>
</evidence>
<dbReference type="GO" id="GO:0010181">
    <property type="term" value="F:FMN binding"/>
    <property type="evidence" value="ECO:0007669"/>
    <property type="project" value="InterPro"/>
</dbReference>
<evidence type="ECO:0000313" key="4">
    <source>
        <dbReference type="Proteomes" id="UP000593567"/>
    </source>
</evidence>
<dbReference type="OrthoDB" id="2015405at2759"/>
<dbReference type="GO" id="GO:0042602">
    <property type="term" value="F:riboflavin reductase (NADPH) activity"/>
    <property type="evidence" value="ECO:0007669"/>
    <property type="project" value="TreeGrafter"/>
</dbReference>
<keyword evidence="4" id="KW-1185">Reference proteome</keyword>
<dbReference type="AlphaFoldDB" id="A0A7J7JUC1"/>
<evidence type="ECO:0000256" key="1">
    <source>
        <dbReference type="ARBA" id="ARBA00023002"/>
    </source>
</evidence>
<dbReference type="Proteomes" id="UP000593567">
    <property type="component" value="Unassembled WGS sequence"/>
</dbReference>
<keyword evidence="1" id="KW-0560">Oxidoreductase</keyword>
<organism evidence="3 4">
    <name type="scientific">Bugula neritina</name>
    <name type="common">Brown bryozoan</name>
    <name type="synonym">Sertularia neritina</name>
    <dbReference type="NCBI Taxonomy" id="10212"/>
    <lineage>
        <taxon>Eukaryota</taxon>
        <taxon>Metazoa</taxon>
        <taxon>Spiralia</taxon>
        <taxon>Lophotrochozoa</taxon>
        <taxon>Bryozoa</taxon>
        <taxon>Gymnolaemata</taxon>
        <taxon>Cheilostomatida</taxon>
        <taxon>Flustrina</taxon>
        <taxon>Buguloidea</taxon>
        <taxon>Bugulidae</taxon>
        <taxon>Bugula</taxon>
    </lineage>
</organism>
<feature type="domain" description="Flavin reductase like" evidence="2">
    <location>
        <begin position="33"/>
        <end position="188"/>
    </location>
</feature>